<keyword evidence="2" id="KW-0472">Membrane</keyword>
<reference evidence="3 4" key="1">
    <citation type="submission" date="2019-02" db="EMBL/GenBank/DDBJ databases">
        <title>Kribbella capetownensis sp. nov. and Kribbella speibonae sp. nov., isolated from soil.</title>
        <authorList>
            <person name="Curtis S.M."/>
            <person name="Norton I."/>
            <person name="Everest G.J."/>
            <person name="Meyers P.R."/>
        </authorList>
    </citation>
    <scope>NUCLEOTIDE SEQUENCE [LARGE SCALE GENOMIC DNA]</scope>
    <source>
        <strain evidence="3 4">KCTC 29219</strain>
    </source>
</reference>
<organism evidence="3 4">
    <name type="scientific">Kribbella soli</name>
    <dbReference type="NCBI Taxonomy" id="1124743"/>
    <lineage>
        <taxon>Bacteria</taxon>
        <taxon>Bacillati</taxon>
        <taxon>Actinomycetota</taxon>
        <taxon>Actinomycetes</taxon>
        <taxon>Propionibacteriales</taxon>
        <taxon>Kribbellaceae</taxon>
        <taxon>Kribbella</taxon>
    </lineage>
</organism>
<keyword evidence="4" id="KW-1185">Reference proteome</keyword>
<feature type="region of interest" description="Disordered" evidence="1">
    <location>
        <begin position="77"/>
        <end position="137"/>
    </location>
</feature>
<dbReference type="RefSeq" id="WP_131343529.1">
    <property type="nucleotide sequence ID" value="NZ_SJJZ01000003.1"/>
</dbReference>
<dbReference type="Proteomes" id="UP000292346">
    <property type="component" value="Unassembled WGS sequence"/>
</dbReference>
<dbReference type="EMBL" id="SJJZ01000003">
    <property type="protein sequence ID" value="TCC06239.1"/>
    <property type="molecule type" value="Genomic_DNA"/>
</dbReference>
<gene>
    <name evidence="3" type="ORF">E0H45_30350</name>
</gene>
<keyword evidence="2" id="KW-0812">Transmembrane</keyword>
<evidence type="ECO:0000313" key="4">
    <source>
        <dbReference type="Proteomes" id="UP000292346"/>
    </source>
</evidence>
<comment type="caution">
    <text evidence="3">The sequence shown here is derived from an EMBL/GenBank/DDBJ whole genome shotgun (WGS) entry which is preliminary data.</text>
</comment>
<feature type="transmembrane region" description="Helical" evidence="2">
    <location>
        <begin position="50"/>
        <end position="74"/>
    </location>
</feature>
<sequence>MNDEIGRRLRDAAEAHEPNRARILARVERGAADPNVRHRTPSIARSWPRAAIVGLIAAATLATGGLAAAVAAIGGAQSPPATAPTPTVPSRTVPSPTVTSAPTPSTRTTTTGPAPTTTSRSVRPTPPAGSRVSDGPLWSEGSLDVHSTIYWAQNNLTLKTTEPLTSLTAELRVAQTGGVRNTGNWQTLPSDDFTVTVQESGGALLYRWALKPGRTVPAGQHEFAVQYNHATGVRKVKRDSYHVHAQSSGRSVAVWGGFASPR</sequence>
<proteinExistence type="predicted"/>
<evidence type="ECO:0000313" key="3">
    <source>
        <dbReference type="EMBL" id="TCC06239.1"/>
    </source>
</evidence>
<keyword evidence="2" id="KW-1133">Transmembrane helix</keyword>
<feature type="compositionally biased region" description="Low complexity" evidence="1">
    <location>
        <begin position="88"/>
        <end position="123"/>
    </location>
</feature>
<protein>
    <submittedName>
        <fullName evidence="3">Uncharacterized protein</fullName>
    </submittedName>
</protein>
<name>A0A4R0HET3_9ACTN</name>
<dbReference type="OrthoDB" id="4147502at2"/>
<accession>A0A4R0HET3</accession>
<dbReference type="AlphaFoldDB" id="A0A4R0HET3"/>
<evidence type="ECO:0000256" key="1">
    <source>
        <dbReference type="SAM" id="MobiDB-lite"/>
    </source>
</evidence>
<evidence type="ECO:0000256" key="2">
    <source>
        <dbReference type="SAM" id="Phobius"/>
    </source>
</evidence>